<dbReference type="InterPro" id="IPR030890">
    <property type="entry name" value="LP_HExxH_w_TonB"/>
</dbReference>
<proteinExistence type="predicted"/>
<protein>
    <submittedName>
        <fullName evidence="2">Zinc-binding metallopeptidase</fullName>
    </submittedName>
</protein>
<evidence type="ECO:0000313" key="2">
    <source>
        <dbReference type="EMBL" id="MBL0740550.1"/>
    </source>
</evidence>
<dbReference type="EMBL" id="JAERRB010000001">
    <property type="protein sequence ID" value="MBL0740550.1"/>
    <property type="molecule type" value="Genomic_DNA"/>
</dbReference>
<accession>A0ABS1KM59</accession>
<organism evidence="2 3">
    <name type="scientific">Chryseolinea lacunae</name>
    <dbReference type="NCBI Taxonomy" id="2801331"/>
    <lineage>
        <taxon>Bacteria</taxon>
        <taxon>Pseudomonadati</taxon>
        <taxon>Bacteroidota</taxon>
        <taxon>Cytophagia</taxon>
        <taxon>Cytophagales</taxon>
        <taxon>Fulvivirgaceae</taxon>
        <taxon>Chryseolinea</taxon>
    </lineage>
</organism>
<dbReference type="Proteomes" id="UP000613030">
    <property type="component" value="Unassembled WGS sequence"/>
</dbReference>
<feature type="chain" id="PRO_5045912658" evidence="1">
    <location>
        <begin position="24"/>
        <end position="456"/>
    </location>
</feature>
<comment type="caution">
    <text evidence="2">The sequence shown here is derived from an EMBL/GenBank/DDBJ whole genome shotgun (WGS) entry which is preliminary data.</text>
</comment>
<sequence length="456" mass="51556">MKTQKLSIGMLMLLLLVLPLACKDGYNEAVDPSRTDYVTNDNNHPDSELDKWLLSNFTNPYNIEVKYHWDASEGDLFRTLVPPKVSQIRPVMEVVKKVWIDPYSDLAGATFVKQYCPKQFVTIGSARYNPDGTFTLGTAEGGRKVMLYVVNAFDPTQRSAVKQLMHIVQHEFGHILNQTLSYPSAFREITPGLYTSDWRFNSVAQARGAGFITNYAMASPDEDFVEMIATMLIEGKEGYEAILACGTNSNSLSLLRKKEALVVQYYRESFNIDFYALQTKVQEAINAIAPPGEGPEELPPLADVWGFEKEKTTVRFDLSQMAEPSEFSLRFAQDNRVLHEAGLALDYNFKLYYTAADELALKLYYYDLSDEDKVYKQATFYYFLIPQDDGTIAVLMSYADENGMYLNNDLGVGALNAFFANRTFRFDWVESCGGEVYVGLYPQDSPANFCFGVLEN</sequence>
<dbReference type="Pfam" id="PF15890">
    <property type="entry name" value="Peptidase_Mx1"/>
    <property type="match status" value="1"/>
</dbReference>
<keyword evidence="3" id="KW-1185">Reference proteome</keyword>
<dbReference type="Gene3D" id="3.40.390.70">
    <property type="match status" value="1"/>
</dbReference>
<name>A0ABS1KM59_9BACT</name>
<reference evidence="2 3" key="1">
    <citation type="submission" date="2021-01" db="EMBL/GenBank/DDBJ databases">
        <title>Chryseolinea sp. Jin1 Genome sequencing and assembly.</title>
        <authorList>
            <person name="Kim I."/>
        </authorList>
    </citation>
    <scope>NUCLEOTIDE SEQUENCE [LARGE SCALE GENOMIC DNA]</scope>
    <source>
        <strain evidence="2 3">Jin1</strain>
    </source>
</reference>
<keyword evidence="1" id="KW-0732">Signal</keyword>
<evidence type="ECO:0000256" key="1">
    <source>
        <dbReference type="SAM" id="SignalP"/>
    </source>
</evidence>
<evidence type="ECO:0000313" key="3">
    <source>
        <dbReference type="Proteomes" id="UP000613030"/>
    </source>
</evidence>
<dbReference type="RefSeq" id="WP_202007878.1">
    <property type="nucleotide sequence ID" value="NZ_JAERRB010000001.1"/>
</dbReference>
<dbReference type="NCBIfam" id="TIGR04549">
    <property type="entry name" value="LP_HExxH_w_tonB"/>
    <property type="match status" value="1"/>
</dbReference>
<feature type="signal peptide" evidence="1">
    <location>
        <begin position="1"/>
        <end position="23"/>
    </location>
</feature>
<gene>
    <name evidence="2" type="ORF">JI741_04935</name>
</gene>